<comment type="subcellular location">
    <subcellularLocation>
        <location evidence="1 3">Nucleus</location>
    </subcellularLocation>
</comment>
<evidence type="ECO:0000313" key="7">
    <source>
        <dbReference type="EMBL" id="TFJ87248.1"/>
    </source>
</evidence>
<feature type="region of interest" description="Disordered" evidence="4">
    <location>
        <begin position="393"/>
        <end position="451"/>
    </location>
</feature>
<dbReference type="InterPro" id="IPR003617">
    <property type="entry name" value="TFIIS/CRSP70_N_sub"/>
</dbReference>
<evidence type="ECO:0008006" key="9">
    <source>
        <dbReference type="Google" id="ProtNLM"/>
    </source>
</evidence>
<dbReference type="PROSITE" id="PS51319">
    <property type="entry name" value="TFIIS_N"/>
    <property type="match status" value="1"/>
</dbReference>
<organism evidence="7 8">
    <name type="scientific">Nannochloropsis salina CCMP1776</name>
    <dbReference type="NCBI Taxonomy" id="1027361"/>
    <lineage>
        <taxon>Eukaryota</taxon>
        <taxon>Sar</taxon>
        <taxon>Stramenopiles</taxon>
        <taxon>Ochrophyta</taxon>
        <taxon>Eustigmatophyceae</taxon>
        <taxon>Eustigmatales</taxon>
        <taxon>Monodopsidaceae</taxon>
        <taxon>Microchloropsis</taxon>
        <taxon>Microchloropsis salina</taxon>
    </lineage>
</organism>
<reference evidence="7 8" key="1">
    <citation type="submission" date="2019-01" db="EMBL/GenBank/DDBJ databases">
        <title>Nuclear Genome Assembly of the Microalgal Biofuel strain Nannochloropsis salina CCMP1776.</title>
        <authorList>
            <person name="Hovde B."/>
        </authorList>
    </citation>
    <scope>NUCLEOTIDE SEQUENCE [LARGE SCALE GENOMIC DNA]</scope>
    <source>
        <strain evidence="7 8">CCMP1776</strain>
    </source>
</reference>
<dbReference type="InterPro" id="IPR017923">
    <property type="entry name" value="TFIIS_N"/>
</dbReference>
<dbReference type="SUPFAM" id="SSF47676">
    <property type="entry name" value="Conserved domain common to transcription factors TFIIS, elongin A, CRSP70"/>
    <property type="match status" value="1"/>
</dbReference>
<dbReference type="AlphaFoldDB" id="A0A4D9DEV3"/>
<sequence>MSDASKEVLAPPSGSGGPVMRDEGTCGKGKEEKENAESRETSEVKKTDEEGEEEDIDDDALEDEGSAGGDVSCGKDVEVEGEDDIDNEEKEAALRAALVVGMPEDEKARLKQVVWAKSAGFSHWPGFIYHPADVRDDLRRSCYSSAKAKEGPSTHHIIFYYNYGPNAFDSVPFKNIEPWTKESKEAFGKASKRFKDKIPEAIHLAEEDAARPMAERSPGPLDLKSVRERAREEVKQSGQGGQNALRKGTSNKQKSFLTSETSRIKETHEALKGKKKKRLYADEDGSGARPSGGAAQGVKKWKKDFERESEKDRFNRLSRNLQIMLEDEILNVPKICSTLEKLSAMTVTIEQLTESGVGQVVKGLRKHAQSEIQVQAKAAFSRWKENFKHEIKMAPEPAVPGDVNVERKRQEAHDPKEDKIESQKPDPQSYTPNASTNAETTSSGTSSGLEG</sequence>
<feature type="domain" description="PWWP" evidence="5">
    <location>
        <begin position="110"/>
        <end position="182"/>
    </location>
</feature>
<dbReference type="Pfam" id="PF08711">
    <property type="entry name" value="Med26"/>
    <property type="match status" value="1"/>
</dbReference>
<evidence type="ECO:0000256" key="3">
    <source>
        <dbReference type="PROSITE-ProRule" id="PRU00649"/>
    </source>
</evidence>
<evidence type="ECO:0000313" key="8">
    <source>
        <dbReference type="Proteomes" id="UP000355283"/>
    </source>
</evidence>
<dbReference type="CDD" id="cd05162">
    <property type="entry name" value="PWWP"/>
    <property type="match status" value="1"/>
</dbReference>
<feature type="region of interest" description="Disordered" evidence="4">
    <location>
        <begin position="206"/>
        <end position="304"/>
    </location>
</feature>
<feature type="compositionally biased region" description="Acidic residues" evidence="4">
    <location>
        <begin position="49"/>
        <end position="65"/>
    </location>
</feature>
<evidence type="ECO:0000256" key="4">
    <source>
        <dbReference type="SAM" id="MobiDB-lite"/>
    </source>
</evidence>
<accession>A0A4D9DEV3</accession>
<dbReference type="Proteomes" id="UP000355283">
    <property type="component" value="Unassembled WGS sequence"/>
</dbReference>
<evidence type="ECO:0000256" key="1">
    <source>
        <dbReference type="ARBA" id="ARBA00004123"/>
    </source>
</evidence>
<feature type="compositionally biased region" description="Basic and acidic residues" evidence="4">
    <location>
        <begin position="224"/>
        <end position="235"/>
    </location>
</feature>
<proteinExistence type="predicted"/>
<dbReference type="SMART" id="SM00509">
    <property type="entry name" value="TFS2N"/>
    <property type="match status" value="1"/>
</dbReference>
<dbReference type="EMBL" id="SDOX01000006">
    <property type="protein sequence ID" value="TFJ87248.1"/>
    <property type="molecule type" value="Genomic_DNA"/>
</dbReference>
<keyword evidence="8" id="KW-1185">Reference proteome</keyword>
<feature type="compositionally biased region" description="Polar residues" evidence="4">
    <location>
        <begin position="248"/>
        <end position="261"/>
    </location>
</feature>
<evidence type="ECO:0000256" key="2">
    <source>
        <dbReference type="ARBA" id="ARBA00023242"/>
    </source>
</evidence>
<feature type="compositionally biased region" description="Basic and acidic residues" evidence="4">
    <location>
        <begin position="262"/>
        <end position="272"/>
    </location>
</feature>
<feature type="domain" description="TFIIS N-terminal" evidence="6">
    <location>
        <begin position="315"/>
        <end position="390"/>
    </location>
</feature>
<comment type="caution">
    <text evidence="7">The sequence shown here is derived from an EMBL/GenBank/DDBJ whole genome shotgun (WGS) entry which is preliminary data.</text>
</comment>
<feature type="compositionally biased region" description="Basic and acidic residues" evidence="4">
    <location>
        <begin position="20"/>
        <end position="48"/>
    </location>
</feature>
<feature type="compositionally biased region" description="Basic and acidic residues" evidence="4">
    <location>
        <begin position="404"/>
        <end position="424"/>
    </location>
</feature>
<dbReference type="InterPro" id="IPR000313">
    <property type="entry name" value="PWWP_dom"/>
</dbReference>
<evidence type="ECO:0000259" key="5">
    <source>
        <dbReference type="PROSITE" id="PS50812"/>
    </source>
</evidence>
<feature type="region of interest" description="Disordered" evidence="4">
    <location>
        <begin position="1"/>
        <end position="86"/>
    </location>
</feature>
<dbReference type="GO" id="GO:0005634">
    <property type="term" value="C:nucleus"/>
    <property type="evidence" value="ECO:0007669"/>
    <property type="project" value="UniProtKB-SubCell"/>
</dbReference>
<evidence type="ECO:0000259" key="6">
    <source>
        <dbReference type="PROSITE" id="PS51319"/>
    </source>
</evidence>
<gene>
    <name evidence="7" type="ORF">NSK_001580</name>
</gene>
<dbReference type="Pfam" id="PF00855">
    <property type="entry name" value="PWWP"/>
    <property type="match status" value="1"/>
</dbReference>
<dbReference type="Gene3D" id="1.20.930.10">
    <property type="entry name" value="Conserved domain common to transcription factors TFIIS, elongin A, CRSP70"/>
    <property type="match status" value="1"/>
</dbReference>
<dbReference type="OrthoDB" id="21513at2759"/>
<protein>
    <recommendedName>
        <fullName evidence="9">PWWP domain-containing protein</fullName>
    </recommendedName>
</protein>
<keyword evidence="2 3" id="KW-0539">Nucleus</keyword>
<dbReference type="PROSITE" id="PS50812">
    <property type="entry name" value="PWWP"/>
    <property type="match status" value="1"/>
</dbReference>
<dbReference type="InterPro" id="IPR035441">
    <property type="entry name" value="TFIIS/LEDGF_dom_sf"/>
</dbReference>
<feature type="compositionally biased region" description="Low complexity" evidence="4">
    <location>
        <begin position="431"/>
        <end position="451"/>
    </location>
</feature>
<dbReference type="SUPFAM" id="SSF63748">
    <property type="entry name" value="Tudor/PWWP/MBT"/>
    <property type="match status" value="1"/>
</dbReference>
<name>A0A4D9DEV3_9STRA</name>
<dbReference type="Gene3D" id="2.30.30.140">
    <property type="match status" value="1"/>
</dbReference>